<keyword evidence="3" id="KW-1185">Reference proteome</keyword>
<organism evidence="2 3">
    <name type="scientific">Oceanisphaera sediminis</name>
    <dbReference type="NCBI Taxonomy" id="981381"/>
    <lineage>
        <taxon>Bacteria</taxon>
        <taxon>Pseudomonadati</taxon>
        <taxon>Pseudomonadota</taxon>
        <taxon>Gammaproteobacteria</taxon>
        <taxon>Aeromonadales</taxon>
        <taxon>Aeromonadaceae</taxon>
        <taxon>Oceanisphaera</taxon>
    </lineage>
</organism>
<dbReference type="Proteomes" id="UP001501479">
    <property type="component" value="Unassembled WGS sequence"/>
</dbReference>
<dbReference type="Pfam" id="PF00174">
    <property type="entry name" value="Oxidored_molyb"/>
    <property type="match status" value="1"/>
</dbReference>
<evidence type="ECO:0000313" key="2">
    <source>
        <dbReference type="EMBL" id="GAA3721461.1"/>
    </source>
</evidence>
<feature type="domain" description="Oxidoreductase molybdopterin-binding" evidence="1">
    <location>
        <begin position="74"/>
        <end position="149"/>
    </location>
</feature>
<dbReference type="InterPro" id="IPR000572">
    <property type="entry name" value="OxRdtase_Mopterin-bd_dom"/>
</dbReference>
<sequence length="175" mass="19921">MSEVRGRRFLPTSVLGLLLAVWSSLLFAADPLSPPKGREVLTVTGNLSVTNAVNKAEFDMDMLAALPQHEFSTHTPWTEQQHHFRGVLLSDLLRRVGAEGSEVRAVALNDYHHDINRELVAEAPLLLTTHLDGKPMKIRHKGPVWLMLPLSEYPQYDTKRYHELLIWQLKTLDIR</sequence>
<dbReference type="InterPro" id="IPR036374">
    <property type="entry name" value="OxRdtase_Mopterin-bd_sf"/>
</dbReference>
<proteinExistence type="predicted"/>
<reference evidence="3" key="1">
    <citation type="journal article" date="2019" name="Int. J. Syst. Evol. Microbiol.">
        <title>The Global Catalogue of Microorganisms (GCM) 10K type strain sequencing project: providing services to taxonomists for standard genome sequencing and annotation.</title>
        <authorList>
            <consortium name="The Broad Institute Genomics Platform"/>
            <consortium name="The Broad Institute Genome Sequencing Center for Infectious Disease"/>
            <person name="Wu L."/>
            <person name="Ma J."/>
        </authorList>
    </citation>
    <scope>NUCLEOTIDE SEQUENCE [LARGE SCALE GENOMIC DNA]</scope>
    <source>
        <strain evidence="3">JCM 17329</strain>
    </source>
</reference>
<dbReference type="Gene3D" id="3.90.420.10">
    <property type="entry name" value="Oxidoreductase, molybdopterin-binding domain"/>
    <property type="match status" value="1"/>
</dbReference>
<evidence type="ECO:0000259" key="1">
    <source>
        <dbReference type="Pfam" id="PF00174"/>
    </source>
</evidence>
<accession>A0ABP7EQA6</accession>
<dbReference type="EMBL" id="BAABDS010000047">
    <property type="protein sequence ID" value="GAA3721461.1"/>
    <property type="molecule type" value="Genomic_DNA"/>
</dbReference>
<name>A0ABP7EQA6_9GAMM</name>
<evidence type="ECO:0000313" key="3">
    <source>
        <dbReference type="Proteomes" id="UP001501479"/>
    </source>
</evidence>
<gene>
    <name evidence="2" type="ORF">GCM10022421_32610</name>
</gene>
<comment type="caution">
    <text evidence="2">The sequence shown here is derived from an EMBL/GenBank/DDBJ whole genome shotgun (WGS) entry which is preliminary data.</text>
</comment>
<dbReference type="SUPFAM" id="SSF56524">
    <property type="entry name" value="Oxidoreductase molybdopterin-binding domain"/>
    <property type="match status" value="1"/>
</dbReference>
<protein>
    <recommendedName>
        <fullName evidence="1">Oxidoreductase molybdopterin-binding domain-containing protein</fullName>
    </recommendedName>
</protein>